<reference evidence="2" key="2">
    <citation type="submission" date="2023-01" db="EMBL/GenBank/DDBJ databases">
        <authorList>
            <person name="Sun Q."/>
            <person name="Evtushenko L."/>
        </authorList>
    </citation>
    <scope>NUCLEOTIDE SEQUENCE</scope>
    <source>
        <strain evidence="2">VKM B-2935</strain>
    </source>
</reference>
<evidence type="ECO:0000313" key="3">
    <source>
        <dbReference type="Proteomes" id="UP001143328"/>
    </source>
</evidence>
<dbReference type="Proteomes" id="UP001143328">
    <property type="component" value="Unassembled WGS sequence"/>
</dbReference>
<organism evidence="2 3">
    <name type="scientific">Pseudomonas turukhanskensis</name>
    <dbReference type="NCBI Taxonomy" id="1806536"/>
    <lineage>
        <taxon>Bacteria</taxon>
        <taxon>Pseudomonadati</taxon>
        <taxon>Pseudomonadota</taxon>
        <taxon>Gammaproteobacteria</taxon>
        <taxon>Pseudomonadales</taxon>
        <taxon>Pseudomonadaceae</taxon>
        <taxon>Pseudomonas</taxon>
    </lineage>
</organism>
<dbReference type="AlphaFoldDB" id="A0A9W6K962"/>
<name>A0A9W6K962_9PSED</name>
<sequence length="102" mass="10132">MLGFALLNPTDPLPARAKSDPHPNPLPHAGEGADGVCPTSVVESAVPHAGEESDGVGPASVVDSPLPHAGKEPYGVGPAIVVGSPLPLAGEGLGVRVSRYTV</sequence>
<feature type="region of interest" description="Disordered" evidence="1">
    <location>
        <begin position="1"/>
        <end position="73"/>
    </location>
</feature>
<evidence type="ECO:0000256" key="1">
    <source>
        <dbReference type="SAM" id="MobiDB-lite"/>
    </source>
</evidence>
<comment type="caution">
    <text evidence="2">The sequence shown here is derived from an EMBL/GenBank/DDBJ whole genome shotgun (WGS) entry which is preliminary data.</text>
</comment>
<gene>
    <name evidence="2" type="ORF">GCM10017655_42860</name>
</gene>
<dbReference type="EMBL" id="BSFN01000018">
    <property type="protein sequence ID" value="GLK91222.1"/>
    <property type="molecule type" value="Genomic_DNA"/>
</dbReference>
<protein>
    <submittedName>
        <fullName evidence="2">Uncharacterized protein</fullName>
    </submittedName>
</protein>
<evidence type="ECO:0000313" key="2">
    <source>
        <dbReference type="EMBL" id="GLK91222.1"/>
    </source>
</evidence>
<accession>A0A9W6K962</accession>
<keyword evidence="3" id="KW-1185">Reference proteome</keyword>
<reference evidence="2" key="1">
    <citation type="journal article" date="2014" name="Int. J. Syst. Evol. Microbiol.">
        <title>Complete genome sequence of Corynebacterium casei LMG S-19264T (=DSM 44701T), isolated from a smear-ripened cheese.</title>
        <authorList>
            <consortium name="US DOE Joint Genome Institute (JGI-PGF)"/>
            <person name="Walter F."/>
            <person name="Albersmeier A."/>
            <person name="Kalinowski J."/>
            <person name="Ruckert C."/>
        </authorList>
    </citation>
    <scope>NUCLEOTIDE SEQUENCE</scope>
    <source>
        <strain evidence="2">VKM B-2935</strain>
    </source>
</reference>
<proteinExistence type="predicted"/>